<dbReference type="Proteomes" id="UP000001941">
    <property type="component" value="Chromosome"/>
</dbReference>
<dbReference type="OrthoDB" id="116581at2157"/>
<proteinExistence type="predicted"/>
<evidence type="ECO:0000259" key="1">
    <source>
        <dbReference type="PROSITE" id="PS51202"/>
    </source>
</evidence>
<protein>
    <submittedName>
        <fullName evidence="2">TrkA-C</fullName>
    </submittedName>
</protein>
<dbReference type="AlphaFoldDB" id="Q2FKT1"/>
<dbReference type="Gene3D" id="3.30.70.1450">
    <property type="entry name" value="Regulator of K+ conductance, C-terminal domain"/>
    <property type="match status" value="1"/>
</dbReference>
<dbReference type="Gene3D" id="1.20.120.20">
    <property type="entry name" value="Apolipoprotein"/>
    <property type="match status" value="1"/>
</dbReference>
<dbReference type="HOGENOM" id="CLU_1029008_0_0_2"/>
<feature type="domain" description="RCK C-terminal" evidence="1">
    <location>
        <begin position="190"/>
        <end position="270"/>
    </location>
</feature>
<dbReference type="KEGG" id="mhu:Mhun_1825"/>
<evidence type="ECO:0000313" key="2">
    <source>
        <dbReference type="EMBL" id="ABD41545.1"/>
    </source>
</evidence>
<dbReference type="SUPFAM" id="SSF47162">
    <property type="entry name" value="Apolipoprotein"/>
    <property type="match status" value="1"/>
</dbReference>
<dbReference type="SUPFAM" id="SSF116726">
    <property type="entry name" value="TrkA C-terminal domain-like"/>
    <property type="match status" value="1"/>
</dbReference>
<gene>
    <name evidence="2" type="ordered locus">Mhun_1825</name>
</gene>
<keyword evidence="3" id="KW-1185">Reference proteome</keyword>
<dbReference type="RefSeq" id="WP_011448809.1">
    <property type="nucleotide sequence ID" value="NC_007796.1"/>
</dbReference>
<dbReference type="InterPro" id="IPR006037">
    <property type="entry name" value="RCK_C"/>
</dbReference>
<dbReference type="GeneID" id="3923730"/>
<dbReference type="STRING" id="323259.Mhun_1825"/>
<dbReference type="eggNOG" id="arCOG04224">
    <property type="taxonomic scope" value="Archaea"/>
</dbReference>
<accession>Q2FKT1</accession>
<dbReference type="GO" id="GO:0008324">
    <property type="term" value="F:monoatomic cation transmembrane transporter activity"/>
    <property type="evidence" value="ECO:0007669"/>
    <property type="project" value="InterPro"/>
</dbReference>
<dbReference type="EnsemblBacteria" id="ABD41545">
    <property type="protein sequence ID" value="ABD41545"/>
    <property type="gene ID" value="Mhun_1825"/>
</dbReference>
<reference evidence="3" key="1">
    <citation type="journal article" date="2016" name="Stand. Genomic Sci.">
        <title>Complete genome sequence of Methanospirillum hungatei type strain JF1.</title>
        <authorList>
            <person name="Gunsalus R.P."/>
            <person name="Cook L.E."/>
            <person name="Crable B."/>
            <person name="Rohlin L."/>
            <person name="McDonald E."/>
            <person name="Mouttaki H."/>
            <person name="Sieber J.R."/>
            <person name="Poweleit N."/>
            <person name="Zhou H."/>
            <person name="Lapidus A.L."/>
            <person name="Daligault H.E."/>
            <person name="Land M."/>
            <person name="Gilna P."/>
            <person name="Ivanova N."/>
            <person name="Kyrpides N."/>
            <person name="Culley D.E."/>
            <person name="McInerney M.J."/>
        </authorList>
    </citation>
    <scope>NUCLEOTIDE SEQUENCE [LARGE SCALE GENOMIC DNA]</scope>
    <source>
        <strain evidence="3">ATCC 27890 / DSM 864 / NBRC 100397 / JF-1</strain>
    </source>
</reference>
<dbReference type="InterPro" id="IPR036721">
    <property type="entry name" value="RCK_C_sf"/>
</dbReference>
<sequence>MEEATLQAVKRAMPGHGRARIHEKLLSFLGVEDQSEVEVSTDAGATLTLTIFADAMVDEGTIRISGEDLKKLNIPDGGKVHVTRKIPLEERIRTAAESAAGQIRGGAQEIGSKLSETADKLQKGAADTAGQISTKAKEITEKVKEDTKPIGEKVSKAAKSSAEAIRDKIPIGKLSPEIEKGLSAISQEEAKAIRSALTGIEGVSAAVPVRFAAGRSLGNLTIPPEITLVTVQRKDKVLGLDRDIILKENDIVYFSGPSDAVGFVTRMLEG</sequence>
<name>Q2FKT1_METHJ</name>
<evidence type="ECO:0000313" key="3">
    <source>
        <dbReference type="Proteomes" id="UP000001941"/>
    </source>
</evidence>
<dbReference type="GO" id="GO:0006813">
    <property type="term" value="P:potassium ion transport"/>
    <property type="evidence" value="ECO:0007669"/>
    <property type="project" value="InterPro"/>
</dbReference>
<dbReference type="EMBL" id="CP000254">
    <property type="protein sequence ID" value="ABD41545.1"/>
    <property type="molecule type" value="Genomic_DNA"/>
</dbReference>
<organism evidence="2 3">
    <name type="scientific">Methanospirillum hungatei JF-1 (strain ATCC 27890 / DSM 864 / NBRC 100397 / JF-1)</name>
    <dbReference type="NCBI Taxonomy" id="323259"/>
    <lineage>
        <taxon>Archaea</taxon>
        <taxon>Methanobacteriati</taxon>
        <taxon>Methanobacteriota</taxon>
        <taxon>Stenosarchaea group</taxon>
        <taxon>Methanomicrobia</taxon>
        <taxon>Methanomicrobiales</taxon>
        <taxon>Methanospirillaceae</taxon>
        <taxon>Methanospirillum</taxon>
    </lineage>
</organism>
<dbReference type="PROSITE" id="PS51202">
    <property type="entry name" value="RCK_C"/>
    <property type="match status" value="1"/>
</dbReference>
<dbReference type="InParanoid" id="Q2FKT1"/>